<dbReference type="OrthoDB" id="117856at2"/>
<dbReference type="PANTHER" id="PTHR30386:SF26">
    <property type="entry name" value="TRANSPORT PROTEIN COMB"/>
    <property type="match status" value="1"/>
</dbReference>
<dbReference type="AlphaFoldDB" id="A0A1U7CU94"/>
<sequence>MTATETAAPKPAIESHGPALEDLDALVEVTSPHAWASLTTLFLICGAAVTFAFLYEVPKKVHGDGILLIDKDTLAQVRSHGDGRLASLDVKLGDRVAKGLKIGLLSQENLKDEIHETQTRLDELRNEDVRLTEFEQDERKTQELAVHQLRQTLQTTIDNNRIGLKVAEMIKDGSERLRSRNQLSNLDLLESLEKLYEIRNNVDVGGTKIAELSLTWLTAENARRKTALQRRLEINRLETKLDLERAKLDRTSRIIAPVEGKVTQILTAVNEMVHEGSPVVLLSTERTDSAADEVRGPSECIVFVAAGEGKKINVGDHVEVVPATVKREEHGFIHGRVAAVSEMPATKLAMETALPHPDLVESFLKKYAPGVLLRVHIHLEERPAGRLADDGPRNNRFRWSSRSGSAQTLKTATMCEAAVVVERQRLIHLVVPWTRKLLGAD</sequence>
<evidence type="ECO:0000256" key="4">
    <source>
        <dbReference type="ARBA" id="ARBA00023136"/>
    </source>
</evidence>
<keyword evidence="4 5" id="KW-0472">Membrane</keyword>
<dbReference type="GO" id="GO:0016020">
    <property type="term" value="C:membrane"/>
    <property type="evidence" value="ECO:0007669"/>
    <property type="project" value="UniProtKB-SubCell"/>
</dbReference>
<keyword evidence="3 5" id="KW-1133">Transmembrane helix</keyword>
<reference evidence="7" key="1">
    <citation type="submission" date="2016-12" db="EMBL/GenBank/DDBJ databases">
        <title>Comparative genomics of four Isosphaeraceae planctomycetes: a common pool of plasmids and glycoside hydrolase genes.</title>
        <authorList>
            <person name="Ivanova A."/>
        </authorList>
    </citation>
    <scope>NUCLEOTIDE SEQUENCE [LARGE SCALE GENOMIC DNA]</scope>
    <source>
        <strain evidence="7">PX4</strain>
    </source>
</reference>
<organism evidence="6 7">
    <name type="scientific">Paludisphaera borealis</name>
    <dbReference type="NCBI Taxonomy" id="1387353"/>
    <lineage>
        <taxon>Bacteria</taxon>
        <taxon>Pseudomonadati</taxon>
        <taxon>Planctomycetota</taxon>
        <taxon>Planctomycetia</taxon>
        <taxon>Isosphaerales</taxon>
        <taxon>Isosphaeraceae</taxon>
        <taxon>Paludisphaera</taxon>
    </lineage>
</organism>
<protein>
    <recommendedName>
        <fullName evidence="8">NHLP bacteriocin system secretion protein</fullName>
    </recommendedName>
</protein>
<dbReference type="NCBIfam" id="TIGR03794">
    <property type="entry name" value="NHLM_micro_HlyD"/>
    <property type="match status" value="1"/>
</dbReference>
<dbReference type="KEGG" id="pbor:BSF38_04060"/>
<feature type="transmembrane region" description="Helical" evidence="5">
    <location>
        <begin position="34"/>
        <end position="55"/>
    </location>
</feature>
<accession>A0A1U7CU94</accession>
<evidence type="ECO:0000256" key="3">
    <source>
        <dbReference type="ARBA" id="ARBA00022989"/>
    </source>
</evidence>
<dbReference type="STRING" id="1387353.BSF38_04060"/>
<proteinExistence type="predicted"/>
<keyword evidence="7" id="KW-1185">Reference proteome</keyword>
<name>A0A1U7CU94_9BACT</name>
<dbReference type="InterPro" id="IPR050739">
    <property type="entry name" value="MFP"/>
</dbReference>
<dbReference type="EMBL" id="CP019082">
    <property type="protein sequence ID" value="APW62514.1"/>
    <property type="molecule type" value="Genomic_DNA"/>
</dbReference>
<keyword evidence="2 5" id="KW-0812">Transmembrane</keyword>
<dbReference type="Proteomes" id="UP000186309">
    <property type="component" value="Chromosome"/>
</dbReference>
<dbReference type="RefSeq" id="WP_076348663.1">
    <property type="nucleotide sequence ID" value="NZ_CP019082.1"/>
</dbReference>
<evidence type="ECO:0000313" key="7">
    <source>
        <dbReference type="Proteomes" id="UP000186309"/>
    </source>
</evidence>
<evidence type="ECO:0000256" key="2">
    <source>
        <dbReference type="ARBA" id="ARBA00022692"/>
    </source>
</evidence>
<evidence type="ECO:0008006" key="8">
    <source>
        <dbReference type="Google" id="ProtNLM"/>
    </source>
</evidence>
<dbReference type="InterPro" id="IPR022275">
    <property type="entry name" value="NHPM_bacteriocin_SS_HylD"/>
</dbReference>
<comment type="subcellular location">
    <subcellularLocation>
        <location evidence="1">Membrane</location>
        <topology evidence="1">Single-pass membrane protein</topology>
    </subcellularLocation>
</comment>
<evidence type="ECO:0000313" key="6">
    <source>
        <dbReference type="EMBL" id="APW62514.1"/>
    </source>
</evidence>
<evidence type="ECO:0000256" key="1">
    <source>
        <dbReference type="ARBA" id="ARBA00004167"/>
    </source>
</evidence>
<dbReference type="PANTHER" id="PTHR30386">
    <property type="entry name" value="MEMBRANE FUSION SUBUNIT OF EMRAB-TOLC MULTIDRUG EFFLUX PUMP"/>
    <property type="match status" value="1"/>
</dbReference>
<gene>
    <name evidence="6" type="ORF">BSF38_04060</name>
</gene>
<evidence type="ECO:0000256" key="5">
    <source>
        <dbReference type="SAM" id="Phobius"/>
    </source>
</evidence>